<dbReference type="Gene3D" id="1.20.58.320">
    <property type="entry name" value="TPR-like"/>
    <property type="match status" value="1"/>
</dbReference>
<evidence type="ECO:0000313" key="3">
    <source>
        <dbReference type="EMBL" id="CRK20116.1"/>
    </source>
</evidence>
<dbReference type="EMBL" id="CVQI01010668">
    <property type="protein sequence ID" value="CRK20116.1"/>
    <property type="molecule type" value="Genomic_DNA"/>
</dbReference>
<proteinExistence type="predicted"/>
<dbReference type="Gene3D" id="1.25.40.10">
    <property type="entry name" value="Tetratricopeptide repeat domain"/>
    <property type="match status" value="1"/>
</dbReference>
<feature type="region of interest" description="Disordered" evidence="1">
    <location>
        <begin position="58"/>
        <end position="81"/>
    </location>
</feature>
<protein>
    <submittedName>
        <fullName evidence="3">Uncharacterized protein</fullName>
    </submittedName>
</protein>
<evidence type="ECO:0000313" key="5">
    <source>
        <dbReference type="Proteomes" id="UP000045706"/>
    </source>
</evidence>
<dbReference type="Pfam" id="PF06041">
    <property type="entry name" value="DUF924"/>
    <property type="match status" value="1"/>
</dbReference>
<dbReference type="SUPFAM" id="SSF48452">
    <property type="entry name" value="TPR-like"/>
    <property type="match status" value="1"/>
</dbReference>
<evidence type="ECO:0000256" key="1">
    <source>
        <dbReference type="SAM" id="MobiDB-lite"/>
    </source>
</evidence>
<sequence>MNSPLMRMRRPFQGIAIRRSCHRRALDLRGAISAASSGGPSLPQHARLSKLTAPVRQLSRSHQYPMSTQAGHLGQQSQPSSLEKTITPQLLGEVRDFWFSHLASEDAAILPGFNEMKRWFMGGEELDTLCSERFKPVLEAIKSSNATPEAIISDASPSDPGDWLALVLLLDQFPRNCYRGSSASLVFLIFDPLAQAVARKAIDLGIPFSQDTKYYLSRRMWFYLPLMHSEDLALHDQAVAEYERMGRDFKTLMTSSPVNDAAEERCRQALATDKRQLKRFWLRISTLRTSTVKSLFALVAIPIATVRLAGK</sequence>
<dbReference type="InterPro" id="IPR011990">
    <property type="entry name" value="TPR-like_helical_dom_sf"/>
</dbReference>
<dbReference type="STRING" id="100787.A0A0G4LDM5"/>
<organism evidence="3 5">
    <name type="scientific">Verticillium longisporum</name>
    <name type="common">Verticillium dahliae var. longisporum</name>
    <dbReference type="NCBI Taxonomy" id="100787"/>
    <lineage>
        <taxon>Eukaryota</taxon>
        <taxon>Fungi</taxon>
        <taxon>Dikarya</taxon>
        <taxon>Ascomycota</taxon>
        <taxon>Pezizomycotina</taxon>
        <taxon>Sordariomycetes</taxon>
        <taxon>Hypocreomycetidae</taxon>
        <taxon>Glomerellales</taxon>
        <taxon>Plectosphaerellaceae</taxon>
        <taxon>Verticillium</taxon>
    </lineage>
</organism>
<dbReference type="InterPro" id="IPR010323">
    <property type="entry name" value="DUF924"/>
</dbReference>
<dbReference type="Proteomes" id="UP000044602">
    <property type="component" value="Unassembled WGS sequence"/>
</dbReference>
<evidence type="ECO:0000313" key="4">
    <source>
        <dbReference type="Proteomes" id="UP000044602"/>
    </source>
</evidence>
<dbReference type="Proteomes" id="UP000045706">
    <property type="component" value="Unassembled WGS sequence"/>
</dbReference>
<name>A0A0G4LDM5_VERLO</name>
<accession>A0A0G4LDM5</accession>
<keyword evidence="4" id="KW-1185">Reference proteome</keyword>
<evidence type="ECO:0000313" key="2">
    <source>
        <dbReference type="EMBL" id="CRK18111.1"/>
    </source>
</evidence>
<gene>
    <name evidence="2" type="ORF">BN1708_012239</name>
    <name evidence="3" type="ORF">BN1723_012034</name>
</gene>
<dbReference type="EMBL" id="CVQH01009224">
    <property type="protein sequence ID" value="CRK18111.1"/>
    <property type="molecule type" value="Genomic_DNA"/>
</dbReference>
<dbReference type="AlphaFoldDB" id="A0A0G4LDM5"/>
<reference evidence="4 5" key="1">
    <citation type="submission" date="2015-05" db="EMBL/GenBank/DDBJ databases">
        <authorList>
            <person name="Fogelqvist Johan"/>
        </authorList>
    </citation>
    <scope>NUCLEOTIDE SEQUENCE [LARGE SCALE GENOMIC DNA]</scope>
    <source>
        <strain evidence="2">VL1</strain>
        <strain evidence="3">VL2</strain>
    </source>
</reference>